<keyword evidence="6" id="KW-0869">Chloride channel</keyword>
<dbReference type="Proteomes" id="UP000324629">
    <property type="component" value="Unassembled WGS sequence"/>
</dbReference>
<keyword evidence="6" id="KW-0868">Chloride</keyword>
<organism evidence="7 8">
    <name type="scientific">Paragonimus westermani</name>
    <dbReference type="NCBI Taxonomy" id="34504"/>
    <lineage>
        <taxon>Eukaryota</taxon>
        <taxon>Metazoa</taxon>
        <taxon>Spiralia</taxon>
        <taxon>Lophotrochozoa</taxon>
        <taxon>Platyhelminthes</taxon>
        <taxon>Trematoda</taxon>
        <taxon>Digenea</taxon>
        <taxon>Plagiorchiida</taxon>
        <taxon>Troglotremata</taxon>
        <taxon>Troglotrematidae</taxon>
        <taxon>Paragonimus</taxon>
    </lineage>
</organism>
<keyword evidence="8" id="KW-1185">Reference proteome</keyword>
<keyword evidence="6" id="KW-0407">Ion channel</keyword>
<reference evidence="7 8" key="1">
    <citation type="journal article" date="2019" name="Gigascience">
        <title>Whole-genome sequence of the oriental lung fluke Paragonimus westermani.</title>
        <authorList>
            <person name="Oey H."/>
            <person name="Zakrzewski M."/>
            <person name="Narain K."/>
            <person name="Devi K.R."/>
            <person name="Agatsuma T."/>
            <person name="Nawaratna S."/>
            <person name="Gobert G.N."/>
            <person name="Jones M.K."/>
            <person name="Ragan M.A."/>
            <person name="McManus D.P."/>
            <person name="Krause L."/>
        </authorList>
    </citation>
    <scope>NUCLEOTIDE SEQUENCE [LARGE SCALE GENOMIC DNA]</scope>
    <source>
        <strain evidence="7 8">IND2009</strain>
    </source>
</reference>
<dbReference type="Pfam" id="PF01062">
    <property type="entry name" value="Bestrophin"/>
    <property type="match status" value="1"/>
</dbReference>
<evidence type="ECO:0000256" key="3">
    <source>
        <dbReference type="ARBA" id="ARBA00022989"/>
    </source>
</evidence>
<dbReference type="AlphaFoldDB" id="A0A5J4NZM5"/>
<keyword evidence="6" id="KW-1003">Cell membrane</keyword>
<keyword evidence="3" id="KW-1133">Transmembrane helix</keyword>
<evidence type="ECO:0000313" key="8">
    <source>
        <dbReference type="Proteomes" id="UP000324629"/>
    </source>
</evidence>
<dbReference type="PANTHER" id="PTHR10736:SF0">
    <property type="entry name" value="BESTROPHIN HOMOLOG"/>
    <property type="match status" value="1"/>
</dbReference>
<name>A0A5J4NZM5_9TREM</name>
<comment type="similarity">
    <text evidence="5 6">Belongs to the anion channel-forming bestrophin (TC 1.A.46) family. Calcium-sensitive chloride channel subfamily.</text>
</comment>
<comment type="function">
    <text evidence="6">Forms chloride channels.</text>
</comment>
<evidence type="ECO:0000256" key="4">
    <source>
        <dbReference type="ARBA" id="ARBA00023136"/>
    </source>
</evidence>
<dbReference type="GO" id="GO:0005886">
    <property type="term" value="C:plasma membrane"/>
    <property type="evidence" value="ECO:0007669"/>
    <property type="project" value="UniProtKB-SubCell"/>
</dbReference>
<keyword evidence="6" id="KW-0813">Transport</keyword>
<evidence type="ECO:0000313" key="7">
    <source>
        <dbReference type="EMBL" id="KAA3681095.1"/>
    </source>
</evidence>
<dbReference type="InterPro" id="IPR000615">
    <property type="entry name" value="Bestrophin"/>
</dbReference>
<keyword evidence="6" id="KW-0406">Ion transport</keyword>
<comment type="caution">
    <text evidence="7">The sequence shown here is derived from an EMBL/GenBank/DDBJ whole genome shotgun (WGS) entry which is preliminary data.</text>
</comment>
<dbReference type="GO" id="GO:0005254">
    <property type="term" value="F:chloride channel activity"/>
    <property type="evidence" value="ECO:0007669"/>
    <property type="project" value="UniProtKB-KW"/>
</dbReference>
<gene>
    <name evidence="7" type="ORF">DEA37_0007193</name>
</gene>
<keyword evidence="2" id="KW-0812">Transmembrane</keyword>
<comment type="subcellular location">
    <subcellularLocation>
        <location evidence="6">Cell membrane</location>
        <topology evidence="6">Multi-pass membrane protein</topology>
    </subcellularLocation>
    <subcellularLocation>
        <location evidence="1">Membrane</location>
    </subcellularLocation>
</comment>
<evidence type="ECO:0000256" key="1">
    <source>
        <dbReference type="ARBA" id="ARBA00004370"/>
    </source>
</evidence>
<keyword evidence="4" id="KW-0472">Membrane</keyword>
<protein>
    <recommendedName>
        <fullName evidence="6">Bestrophin homolog</fullName>
    </recommendedName>
</protein>
<dbReference type="InterPro" id="IPR021134">
    <property type="entry name" value="Bestrophin-like"/>
</dbReference>
<evidence type="ECO:0000256" key="6">
    <source>
        <dbReference type="RuleBase" id="RU363126"/>
    </source>
</evidence>
<dbReference type="PANTHER" id="PTHR10736">
    <property type="entry name" value="BESTROPHIN"/>
    <property type="match status" value="1"/>
</dbReference>
<dbReference type="EMBL" id="QNGE01000281">
    <property type="protein sequence ID" value="KAA3681095.1"/>
    <property type="molecule type" value="Genomic_DNA"/>
</dbReference>
<evidence type="ECO:0000256" key="2">
    <source>
        <dbReference type="ARBA" id="ARBA00022692"/>
    </source>
</evidence>
<evidence type="ECO:0000256" key="5">
    <source>
        <dbReference type="ARBA" id="ARBA00034769"/>
    </source>
</evidence>
<sequence length="244" mass="27958">NTSIPVYESMSLTLDFSIFEGIVNHCVDAQKSFPISFLLGFFVSGVISRWFCVFASIPWLNGTALTVVANVDDKHEEIARKIRITLMRYVNLSWILMMRLISDQTADRFPDRDTKPVPNTSQDRHAIWRRKRKCRLHRSLHRPWSMGASQVSVVRDRTTSFSGNICTGSARVGLRPTPSPCSQTEVEFIFDAYRAFDDQQLSKTLRAFNEDQSKLYVSYCSGFAIRNDGVDMQLKADFTEQHQN</sequence>
<accession>A0A5J4NZM5</accession>
<feature type="non-terminal residue" evidence="7">
    <location>
        <position position="1"/>
    </location>
</feature>
<proteinExistence type="inferred from homology"/>
<dbReference type="GO" id="GO:0034707">
    <property type="term" value="C:chloride channel complex"/>
    <property type="evidence" value="ECO:0007669"/>
    <property type="project" value="UniProtKB-KW"/>
</dbReference>